<name>B4DAS2_9BACT</name>
<evidence type="ECO:0000313" key="1">
    <source>
        <dbReference type="EMBL" id="EDY16482.1"/>
    </source>
</evidence>
<organism evidence="1 2">
    <name type="scientific">Chthoniobacter flavus Ellin428</name>
    <dbReference type="NCBI Taxonomy" id="497964"/>
    <lineage>
        <taxon>Bacteria</taxon>
        <taxon>Pseudomonadati</taxon>
        <taxon>Verrucomicrobiota</taxon>
        <taxon>Spartobacteria</taxon>
        <taxon>Chthoniobacterales</taxon>
        <taxon>Chthoniobacteraceae</taxon>
        <taxon>Chthoniobacter</taxon>
    </lineage>
</organism>
<sequence length="41" mass="4263">MPVGNKAIPASEILPNLSMQSAYGTRTNSLASLSLVIRSSS</sequence>
<gene>
    <name evidence="1" type="ORF">CfE428DRAFT_6013</name>
</gene>
<dbReference type="AlphaFoldDB" id="B4DAS2"/>
<dbReference type="STRING" id="497964.CfE428DRAFT_6013"/>
<dbReference type="EMBL" id="ABVL01000032">
    <property type="protein sequence ID" value="EDY16482.1"/>
    <property type="molecule type" value="Genomic_DNA"/>
</dbReference>
<comment type="caution">
    <text evidence="1">The sequence shown here is derived from an EMBL/GenBank/DDBJ whole genome shotgun (WGS) entry which is preliminary data.</text>
</comment>
<keyword evidence="2" id="KW-1185">Reference proteome</keyword>
<dbReference type="Proteomes" id="UP000005824">
    <property type="component" value="Unassembled WGS sequence"/>
</dbReference>
<reference evidence="1 2" key="1">
    <citation type="journal article" date="2011" name="J. Bacteriol.">
        <title>Genome sequence of Chthoniobacter flavus Ellin428, an aerobic heterotrophic soil bacterium.</title>
        <authorList>
            <person name="Kant R."/>
            <person name="van Passel M.W."/>
            <person name="Palva A."/>
            <person name="Lucas S."/>
            <person name="Lapidus A."/>
            <person name="Glavina Del Rio T."/>
            <person name="Dalin E."/>
            <person name="Tice H."/>
            <person name="Bruce D."/>
            <person name="Goodwin L."/>
            <person name="Pitluck S."/>
            <person name="Larimer F.W."/>
            <person name="Land M.L."/>
            <person name="Hauser L."/>
            <person name="Sangwan P."/>
            <person name="de Vos W.M."/>
            <person name="Janssen P.H."/>
            <person name="Smidt H."/>
        </authorList>
    </citation>
    <scope>NUCLEOTIDE SEQUENCE [LARGE SCALE GENOMIC DNA]</scope>
    <source>
        <strain evidence="1 2">Ellin428</strain>
    </source>
</reference>
<proteinExistence type="predicted"/>
<dbReference type="InParanoid" id="B4DAS2"/>
<accession>B4DAS2</accession>
<protein>
    <submittedName>
        <fullName evidence="1">Uncharacterized protein</fullName>
    </submittedName>
</protein>
<evidence type="ECO:0000313" key="2">
    <source>
        <dbReference type="Proteomes" id="UP000005824"/>
    </source>
</evidence>